<dbReference type="STRING" id="1848.SAMN05443637_11228"/>
<dbReference type="SUPFAM" id="SSF50952">
    <property type="entry name" value="Soluble quinoprotein glucose dehydrogenase"/>
    <property type="match status" value="1"/>
</dbReference>
<dbReference type="Proteomes" id="UP000184363">
    <property type="component" value="Unassembled WGS sequence"/>
</dbReference>
<keyword evidence="3" id="KW-1185">Reference proteome</keyword>
<dbReference type="Gene3D" id="2.120.10.30">
    <property type="entry name" value="TolB, C-terminal domain"/>
    <property type="match status" value="1"/>
</dbReference>
<dbReference type="AlphaFoldDB" id="A0A1M6VBB2"/>
<protein>
    <recommendedName>
        <fullName evidence="1">Pyrroloquinoline quinone-dependent pyranose dehydrogenase beta-propeller domain-containing protein</fullName>
    </recommendedName>
</protein>
<evidence type="ECO:0000313" key="3">
    <source>
        <dbReference type="Proteomes" id="UP000184363"/>
    </source>
</evidence>
<evidence type="ECO:0000259" key="1">
    <source>
        <dbReference type="Pfam" id="PF22807"/>
    </source>
</evidence>
<accession>A0A1M6VBB2</accession>
<dbReference type="Pfam" id="PF22807">
    <property type="entry name" value="TrAA12"/>
    <property type="match status" value="1"/>
</dbReference>
<proteinExistence type="predicted"/>
<dbReference type="InterPro" id="IPR011041">
    <property type="entry name" value="Quinoprot_gluc/sorb_DH_b-prop"/>
</dbReference>
<feature type="domain" description="Pyrroloquinoline quinone-dependent pyranose dehydrogenase beta-propeller" evidence="1">
    <location>
        <begin position="43"/>
        <end position="214"/>
    </location>
</feature>
<dbReference type="InterPro" id="IPR011042">
    <property type="entry name" value="6-blade_b-propeller_TolB-like"/>
</dbReference>
<organism evidence="2 3">
    <name type="scientific">Pseudonocardia thermophila</name>
    <dbReference type="NCBI Taxonomy" id="1848"/>
    <lineage>
        <taxon>Bacteria</taxon>
        <taxon>Bacillati</taxon>
        <taxon>Actinomycetota</taxon>
        <taxon>Actinomycetes</taxon>
        <taxon>Pseudonocardiales</taxon>
        <taxon>Pseudonocardiaceae</taxon>
        <taxon>Pseudonocardia</taxon>
    </lineage>
</organism>
<sequence>MVGPDRAIYFSVASNGNASPEDREKNPERAAIYRIPPGGGAPEVFAMGVRNGTGLAVAPDGAVWTAVNHRDNIQYPYDTPYGDDQSARRGAVIQAYVNDHPAEPLAKLTPGRELGWPYCNPDPDVEPGVAGTALDYSDMRFVADVETNPDGTKMDCAALAPVEQGMPAHAAPLGMAFVTLPAPFGEGALIGLNGSWNREPPLAPEVAFFPYLDGKMGDQVTLVSGFQLPDGKRWGRPVAATVGPDGAVYITDASAPAVYRLAPPGI</sequence>
<dbReference type="InterPro" id="IPR054539">
    <property type="entry name" value="Beta-prop_PDH"/>
</dbReference>
<name>A0A1M6VBB2_PSETH</name>
<reference evidence="2 3" key="1">
    <citation type="submission" date="2016-11" db="EMBL/GenBank/DDBJ databases">
        <authorList>
            <person name="Jaros S."/>
            <person name="Januszkiewicz K."/>
            <person name="Wedrychowicz H."/>
        </authorList>
    </citation>
    <scope>NUCLEOTIDE SEQUENCE [LARGE SCALE GENOMIC DNA]</scope>
    <source>
        <strain evidence="2 3">DSM 43832</strain>
    </source>
</reference>
<gene>
    <name evidence="2" type="ORF">SAMN05443637_11228</name>
</gene>
<dbReference type="EMBL" id="FRAP01000012">
    <property type="protein sequence ID" value="SHK78807.1"/>
    <property type="molecule type" value="Genomic_DNA"/>
</dbReference>
<evidence type="ECO:0000313" key="2">
    <source>
        <dbReference type="EMBL" id="SHK78807.1"/>
    </source>
</evidence>